<feature type="domain" description="Glycoside hydrolase 123 N-terminal" evidence="2">
    <location>
        <begin position="91"/>
        <end position="220"/>
    </location>
</feature>
<reference evidence="3 4" key="1">
    <citation type="submission" date="2018-02" db="EMBL/GenBank/DDBJ databases">
        <title>Insights into the biology of acidophilic members of the Acidiferrobacteraceae family derived from comparative genomic analyses.</title>
        <authorList>
            <person name="Issotta F."/>
            <person name="Thyssen C."/>
            <person name="Mena C."/>
            <person name="Moya A."/>
            <person name="Bellenberg S."/>
            <person name="Sproer C."/>
            <person name="Covarrubias P.C."/>
            <person name="Sand W."/>
            <person name="Quatrini R."/>
            <person name="Vera M."/>
        </authorList>
    </citation>
    <scope>NUCLEOTIDE SEQUENCE [LARGE SCALE GENOMIC DNA]</scope>
    <source>
        <strain evidence="4">m-1</strain>
    </source>
</reference>
<dbReference type="InterPro" id="IPR053850">
    <property type="entry name" value="Glyco_hydro_123_N_2"/>
</dbReference>
<keyword evidence="4" id="KW-1185">Reference proteome</keyword>
<evidence type="ECO:0000313" key="4">
    <source>
        <dbReference type="Proteomes" id="UP000253250"/>
    </source>
</evidence>
<gene>
    <name evidence="3" type="ORF">C4900_04575</name>
</gene>
<dbReference type="Pfam" id="PF13320">
    <property type="entry name" value="GH123_cat"/>
    <property type="match status" value="1"/>
</dbReference>
<dbReference type="InterPro" id="IPR025150">
    <property type="entry name" value="GH123_cat"/>
</dbReference>
<sequence>MEDRLQCAWPYRQDGTHGPENADSKCAYRSRRRAHSRVAHTIRGGQDLARAHVGADLLRVAALAVCLLWAVAAHAQLSVWLSHSTHKIRPNVPARVRSVIHLFAAHGEYAALQISVRADHPLRVLRIVPTALEDHASAIGRWQMTVYREAFIRTVHPTNVVAPVGLWPDALIPTVDNYYHERRNALPWAVPARFTQSFWIEIYVPRTVSAGRYRGTVAVMIRTHGHVQVRVLRVRLRVLPFAIPATSSLPSSFGFDGAPLSLVFRGHYGRLSNTQLMHLTQLFNIAALKDRIALSGGSGIPAPMHWAHGRLTLNWHEYDKEVRPFMTGCKAAHGARWRMTDVRWLTHVFYHKMPPREQVAYFRAWARHFRHEHWHVGLYALGVDEPHTPAQFALADRRAAIIRRATHAILPMVTTIHVHRLDLKDFGILCPVINDVDGLNDVNKRTLLGRVAKRYHLKLWWYQSCMSHGCWVVGRRSSLGWPSYMIDQPAIYNRIMPWLTWKYKMQGELYYDTDIGFSMGRKNPWKDQYHFGGNGDGTLFYPGLPSVIGGKRDIPIQSIRLMMIRAGYQDYEYLHMASHLYGRQAVLRVIDHAIRSTHSWTKSPRVLRALKWRLAMMIERRLKGGPHG</sequence>
<evidence type="ECO:0000259" key="1">
    <source>
        <dbReference type="Pfam" id="PF13320"/>
    </source>
</evidence>
<dbReference type="Proteomes" id="UP000253250">
    <property type="component" value="Unassembled WGS sequence"/>
</dbReference>
<feature type="domain" description="Glycoside hydrolase 123 catalytic" evidence="1">
    <location>
        <begin position="361"/>
        <end position="576"/>
    </location>
</feature>
<protein>
    <submittedName>
        <fullName evidence="3">Uncharacterized protein</fullName>
    </submittedName>
</protein>
<dbReference type="AlphaFoldDB" id="A0A368HI33"/>
<organism evidence="3 4">
    <name type="scientific">Acidiferrobacter thiooxydans</name>
    <dbReference type="NCBI Taxonomy" id="163359"/>
    <lineage>
        <taxon>Bacteria</taxon>
        <taxon>Pseudomonadati</taxon>
        <taxon>Pseudomonadota</taxon>
        <taxon>Gammaproteobacteria</taxon>
        <taxon>Acidiferrobacterales</taxon>
        <taxon>Acidiferrobacteraceae</taxon>
        <taxon>Acidiferrobacter</taxon>
    </lineage>
</organism>
<name>A0A368HI33_9GAMM</name>
<accession>A0A368HI33</accession>
<dbReference type="Pfam" id="PF22680">
    <property type="entry name" value="Glyco_hydro_123_N_2"/>
    <property type="match status" value="1"/>
</dbReference>
<evidence type="ECO:0000313" key="3">
    <source>
        <dbReference type="EMBL" id="RCN59024.1"/>
    </source>
</evidence>
<evidence type="ECO:0000259" key="2">
    <source>
        <dbReference type="Pfam" id="PF22680"/>
    </source>
</evidence>
<dbReference type="OrthoDB" id="601823at2"/>
<proteinExistence type="predicted"/>
<comment type="caution">
    <text evidence="3">The sequence shown here is derived from an EMBL/GenBank/DDBJ whole genome shotgun (WGS) entry which is preliminary data.</text>
</comment>
<dbReference type="EMBL" id="PSYR01000001">
    <property type="protein sequence ID" value="RCN59024.1"/>
    <property type="molecule type" value="Genomic_DNA"/>
</dbReference>